<feature type="transmembrane region" description="Helical" evidence="8">
    <location>
        <begin position="112"/>
        <end position="134"/>
    </location>
</feature>
<comment type="subcellular location">
    <subcellularLocation>
        <location evidence="1">Cell membrane</location>
        <topology evidence="1">Multi-pass membrane protein</topology>
    </subcellularLocation>
</comment>
<feature type="transmembrane region" description="Helical" evidence="8">
    <location>
        <begin position="47"/>
        <end position="66"/>
    </location>
</feature>
<evidence type="ECO:0000256" key="4">
    <source>
        <dbReference type="ARBA" id="ARBA00022475"/>
    </source>
</evidence>
<feature type="transmembrane region" description="Helical" evidence="8">
    <location>
        <begin position="78"/>
        <end position="100"/>
    </location>
</feature>
<feature type="transmembrane region" description="Helical" evidence="8">
    <location>
        <begin position="240"/>
        <end position="263"/>
    </location>
</feature>
<dbReference type="Proteomes" id="UP000290637">
    <property type="component" value="Chromosome"/>
</dbReference>
<evidence type="ECO:0000256" key="2">
    <source>
        <dbReference type="ARBA" id="ARBA00010145"/>
    </source>
</evidence>
<evidence type="ECO:0000256" key="6">
    <source>
        <dbReference type="ARBA" id="ARBA00022989"/>
    </source>
</evidence>
<keyword evidence="4" id="KW-1003">Cell membrane</keyword>
<reference evidence="9 10" key="1">
    <citation type="submission" date="2019-02" db="EMBL/GenBank/DDBJ databases">
        <title>Draft Genome Sequences of Six Type Strains of the Genus Massilia.</title>
        <authorList>
            <person name="Miess H."/>
            <person name="Frediansyhah A."/>
            <person name="Gross H."/>
        </authorList>
    </citation>
    <scope>NUCLEOTIDE SEQUENCE [LARGE SCALE GENOMIC DNA]</scope>
    <source>
        <strain evidence="9 10">DSM 17473</strain>
    </source>
</reference>
<feature type="transmembrane region" description="Helical" evidence="8">
    <location>
        <begin position="299"/>
        <end position="321"/>
    </location>
</feature>
<dbReference type="InterPro" id="IPR004776">
    <property type="entry name" value="Mem_transp_PIN-like"/>
</dbReference>
<dbReference type="InterPro" id="IPR038770">
    <property type="entry name" value="Na+/solute_symporter_sf"/>
</dbReference>
<feature type="transmembrane region" description="Helical" evidence="8">
    <location>
        <begin position="171"/>
        <end position="196"/>
    </location>
</feature>
<dbReference type="AlphaFoldDB" id="A0A4P6L6C1"/>
<dbReference type="PANTHER" id="PTHR36838">
    <property type="entry name" value="AUXIN EFFLUX CARRIER FAMILY PROTEIN"/>
    <property type="match status" value="1"/>
</dbReference>
<dbReference type="KEGG" id="plue:EWM63_31340"/>
<dbReference type="EMBL" id="CP035913">
    <property type="protein sequence ID" value="QBE66915.1"/>
    <property type="molecule type" value="Genomic_DNA"/>
</dbReference>
<evidence type="ECO:0000256" key="8">
    <source>
        <dbReference type="SAM" id="Phobius"/>
    </source>
</evidence>
<evidence type="ECO:0000256" key="7">
    <source>
        <dbReference type="ARBA" id="ARBA00023136"/>
    </source>
</evidence>
<keyword evidence="7 8" id="KW-0472">Membrane</keyword>
<keyword evidence="10" id="KW-1185">Reference proteome</keyword>
<evidence type="ECO:0000256" key="3">
    <source>
        <dbReference type="ARBA" id="ARBA00022448"/>
    </source>
</evidence>
<accession>A0A4P6L6C1</accession>
<dbReference type="Pfam" id="PF03547">
    <property type="entry name" value="Mem_trans"/>
    <property type="match status" value="2"/>
</dbReference>
<comment type="similarity">
    <text evidence="2">Belongs to the auxin efflux carrier (TC 2.A.69) family.</text>
</comment>
<dbReference type="PANTHER" id="PTHR36838:SF3">
    <property type="entry name" value="TRANSPORTER AUXIN EFFLUX CARRIER EC FAMILY"/>
    <property type="match status" value="1"/>
</dbReference>
<feature type="transmembrane region" description="Helical" evidence="8">
    <location>
        <begin position="16"/>
        <end position="35"/>
    </location>
</feature>
<protein>
    <submittedName>
        <fullName evidence="9">AEC family transporter</fullName>
    </submittedName>
</protein>
<keyword evidence="6 8" id="KW-1133">Transmembrane helix</keyword>
<dbReference type="Gene3D" id="1.20.1530.20">
    <property type="match status" value="1"/>
</dbReference>
<dbReference type="GO" id="GO:0005886">
    <property type="term" value="C:plasma membrane"/>
    <property type="evidence" value="ECO:0007669"/>
    <property type="project" value="UniProtKB-SubCell"/>
</dbReference>
<keyword evidence="3" id="KW-0813">Transport</keyword>
<organism evidence="9 10">
    <name type="scientific">Pseudoduganella lutea</name>
    <dbReference type="NCBI Taxonomy" id="321985"/>
    <lineage>
        <taxon>Bacteria</taxon>
        <taxon>Pseudomonadati</taxon>
        <taxon>Pseudomonadota</taxon>
        <taxon>Betaproteobacteria</taxon>
        <taxon>Burkholderiales</taxon>
        <taxon>Oxalobacteraceae</taxon>
        <taxon>Telluria group</taxon>
        <taxon>Pseudoduganella</taxon>
    </lineage>
</organism>
<feature type="transmembrane region" description="Helical" evidence="8">
    <location>
        <begin position="269"/>
        <end position="292"/>
    </location>
</feature>
<sequence length="325" mass="33528">MPNCCRSWPAGLADMAVLFAVVLPVFGLVGAGWLARRAGWMGAGAAIEMNHFVVHLAMPALLFQIMSRATWRQLDMPGFIAAFGLASAAIFASTVAWRRLRGGALADASLEGLNAAYANVGFIGFPLCMAAFGADSMTPVTIAAILTVCALFAMALAVLEFGLGTGGTRAILARVGASLARNPMLVAPALGALYAYAGPPLPAGAERFVTLLASAASPCALVSLGLFLAEPRARPDMTGLGIQVVLKLVGQPLLTWVLAHWVFRLPPALTAIAVILAALPTGTGPFMLANLYGRKADGVAGSVLVSTVLSIATITVLLTWLTNSA</sequence>
<evidence type="ECO:0000313" key="9">
    <source>
        <dbReference type="EMBL" id="QBE66915.1"/>
    </source>
</evidence>
<dbReference type="OrthoDB" id="3435874at2"/>
<gene>
    <name evidence="9" type="ORF">EWM63_31340</name>
</gene>
<evidence type="ECO:0000313" key="10">
    <source>
        <dbReference type="Proteomes" id="UP000290637"/>
    </source>
</evidence>
<dbReference type="GO" id="GO:0055085">
    <property type="term" value="P:transmembrane transport"/>
    <property type="evidence" value="ECO:0007669"/>
    <property type="project" value="InterPro"/>
</dbReference>
<feature type="transmembrane region" description="Helical" evidence="8">
    <location>
        <begin position="208"/>
        <end position="228"/>
    </location>
</feature>
<proteinExistence type="inferred from homology"/>
<evidence type="ECO:0000256" key="1">
    <source>
        <dbReference type="ARBA" id="ARBA00004651"/>
    </source>
</evidence>
<name>A0A4P6L6C1_9BURK</name>
<feature type="transmembrane region" description="Helical" evidence="8">
    <location>
        <begin position="140"/>
        <end position="159"/>
    </location>
</feature>
<keyword evidence="5 8" id="KW-0812">Transmembrane</keyword>
<evidence type="ECO:0000256" key="5">
    <source>
        <dbReference type="ARBA" id="ARBA00022692"/>
    </source>
</evidence>